<feature type="compositionally biased region" description="Pro residues" evidence="5">
    <location>
        <begin position="8"/>
        <end position="24"/>
    </location>
</feature>
<evidence type="ECO:0000256" key="4">
    <source>
        <dbReference type="PROSITE-ProRule" id="PRU00335"/>
    </source>
</evidence>
<evidence type="ECO:0000259" key="6">
    <source>
        <dbReference type="PROSITE" id="PS50977"/>
    </source>
</evidence>
<dbReference type="InterPro" id="IPR009057">
    <property type="entry name" value="Homeodomain-like_sf"/>
</dbReference>
<feature type="DNA-binding region" description="H-T-H motif" evidence="4">
    <location>
        <begin position="259"/>
        <end position="278"/>
    </location>
</feature>
<feature type="domain" description="HTH tetR-type" evidence="6">
    <location>
        <begin position="236"/>
        <end position="296"/>
    </location>
</feature>
<feature type="region of interest" description="Disordered" evidence="5">
    <location>
        <begin position="1"/>
        <end position="30"/>
    </location>
</feature>
<keyword evidence="3" id="KW-0804">Transcription</keyword>
<keyword evidence="8" id="KW-1185">Reference proteome</keyword>
<dbReference type="SUPFAM" id="SSF46689">
    <property type="entry name" value="Homeodomain-like"/>
    <property type="match status" value="2"/>
</dbReference>
<reference evidence="7" key="1">
    <citation type="submission" date="2021-04" db="EMBL/GenBank/DDBJ databases">
        <title>Pseudonocardia sp. nov., isolated from sandy soil of mangrove forest.</title>
        <authorList>
            <person name="Zan Z."/>
            <person name="Huang R."/>
            <person name="Liu W."/>
        </authorList>
    </citation>
    <scope>NUCLEOTIDE SEQUENCE</scope>
    <source>
        <strain evidence="7">S2-4</strain>
    </source>
</reference>
<name>A0ABT1A820_9PSEU</name>
<dbReference type="InterPro" id="IPR001647">
    <property type="entry name" value="HTH_TetR"/>
</dbReference>
<sequence>MTETTTHPPIPRLPELAPEPPPAGDPAGRAARTRTAIIDATRALFLERGYAGTRISDITAACGISRAGFYNYFKDKRDVFILLGSAAFRELLDVVARWDSLPTPATSADVIGWVRDYLAFMDRHGAFLHAFSWSAPEDDEFRSGARRMQMRVAFQLGLRLRARQPRPTSAPEALGLVVLAMLDRTWYGSRVTRLPVDDADMVRTAAALIRCCLTAEPAAVAVGPDRARPAAGAAPQRPADPVLDAARRLFVQRDVADVAVADVVAACGVDRAEFAARFGSTKALFLATGSASLQEVLDAIDGWDRLPRPCSTDDVAGWVDAWFDTLDRHGVFVYLFALAVRPGTEFAAHGLSSLMKVAWALGTRLRSRQAVPSVAPDALGLAVLGMVSDTWAHSRAERLPIGHADLVAVLAAALQDLLTTRE</sequence>
<dbReference type="Pfam" id="PF00440">
    <property type="entry name" value="TetR_N"/>
    <property type="match status" value="2"/>
</dbReference>
<evidence type="ECO:0000313" key="8">
    <source>
        <dbReference type="Proteomes" id="UP001165283"/>
    </source>
</evidence>
<evidence type="ECO:0000256" key="2">
    <source>
        <dbReference type="ARBA" id="ARBA00023125"/>
    </source>
</evidence>
<organism evidence="7 8">
    <name type="scientific">Pseudonocardia humida</name>
    <dbReference type="NCBI Taxonomy" id="2800819"/>
    <lineage>
        <taxon>Bacteria</taxon>
        <taxon>Bacillati</taxon>
        <taxon>Actinomycetota</taxon>
        <taxon>Actinomycetes</taxon>
        <taxon>Pseudonocardiales</taxon>
        <taxon>Pseudonocardiaceae</taxon>
        <taxon>Pseudonocardia</taxon>
    </lineage>
</organism>
<gene>
    <name evidence="7" type="ORF">KDL28_29260</name>
</gene>
<dbReference type="PRINTS" id="PR00455">
    <property type="entry name" value="HTHTETR"/>
</dbReference>
<feature type="DNA-binding region" description="H-T-H motif" evidence="4">
    <location>
        <begin position="54"/>
        <end position="73"/>
    </location>
</feature>
<protein>
    <submittedName>
        <fullName evidence="7">TetR/AcrR family transcriptional regulator</fullName>
    </submittedName>
</protein>
<keyword evidence="2 4" id="KW-0238">DNA-binding</keyword>
<proteinExistence type="predicted"/>
<feature type="domain" description="HTH tetR-type" evidence="6">
    <location>
        <begin position="31"/>
        <end position="91"/>
    </location>
</feature>
<evidence type="ECO:0000256" key="5">
    <source>
        <dbReference type="SAM" id="MobiDB-lite"/>
    </source>
</evidence>
<dbReference type="PANTHER" id="PTHR30055">
    <property type="entry name" value="HTH-TYPE TRANSCRIPTIONAL REGULATOR RUTR"/>
    <property type="match status" value="1"/>
</dbReference>
<keyword evidence="1" id="KW-0805">Transcription regulation</keyword>
<accession>A0ABT1A820</accession>
<dbReference type="InterPro" id="IPR050109">
    <property type="entry name" value="HTH-type_TetR-like_transc_reg"/>
</dbReference>
<comment type="caution">
    <text evidence="7">The sequence shown here is derived from an EMBL/GenBank/DDBJ whole genome shotgun (WGS) entry which is preliminary data.</text>
</comment>
<dbReference type="PANTHER" id="PTHR30055:SF234">
    <property type="entry name" value="HTH-TYPE TRANSCRIPTIONAL REGULATOR BETI"/>
    <property type="match status" value="1"/>
</dbReference>
<evidence type="ECO:0000256" key="1">
    <source>
        <dbReference type="ARBA" id="ARBA00023015"/>
    </source>
</evidence>
<evidence type="ECO:0000313" key="7">
    <source>
        <dbReference type="EMBL" id="MCO1659167.1"/>
    </source>
</evidence>
<dbReference type="RefSeq" id="WP_252443857.1">
    <property type="nucleotide sequence ID" value="NZ_JAGSOV010000062.1"/>
</dbReference>
<evidence type="ECO:0000256" key="3">
    <source>
        <dbReference type="ARBA" id="ARBA00023163"/>
    </source>
</evidence>
<dbReference type="EMBL" id="JAGSOV010000062">
    <property type="protein sequence ID" value="MCO1659167.1"/>
    <property type="molecule type" value="Genomic_DNA"/>
</dbReference>
<dbReference type="Proteomes" id="UP001165283">
    <property type="component" value="Unassembled WGS sequence"/>
</dbReference>
<dbReference type="Gene3D" id="1.10.357.10">
    <property type="entry name" value="Tetracycline Repressor, domain 2"/>
    <property type="match status" value="2"/>
</dbReference>
<dbReference type="PROSITE" id="PS50977">
    <property type="entry name" value="HTH_TETR_2"/>
    <property type="match status" value="2"/>
</dbReference>